<dbReference type="AlphaFoldDB" id="A0A2A4I3X6"/>
<comment type="caution">
    <text evidence="1">The sequence shown here is derived from an EMBL/GenBank/DDBJ whole genome shotgun (WGS) entry which is preliminary data.</text>
</comment>
<evidence type="ECO:0008006" key="3">
    <source>
        <dbReference type="Google" id="ProtNLM"/>
    </source>
</evidence>
<name>A0A2A4I3X6_9SPHN</name>
<organism evidence="1 2">
    <name type="scientific">Sphingomonas ginsenosidimutans</name>
    <dbReference type="NCBI Taxonomy" id="862134"/>
    <lineage>
        <taxon>Bacteria</taxon>
        <taxon>Pseudomonadati</taxon>
        <taxon>Pseudomonadota</taxon>
        <taxon>Alphaproteobacteria</taxon>
        <taxon>Sphingomonadales</taxon>
        <taxon>Sphingomonadaceae</taxon>
        <taxon>Sphingomonas</taxon>
    </lineage>
</organism>
<gene>
    <name evidence="1" type="ORF">COA17_02730</name>
</gene>
<sequence length="240" mass="24353">MAAALSGVAAWPAAAQVSPHAGVEIATDERRRGISWSDGQAAPAAWGRLDLPAGFDVGVRALATRGDPRHGGADAVVEPTLGYSRDAGLIRLDLFATGHLFTGGAGALDYVEGGAGASYSLGPAQVAAEARYAPAQTAIGGDNLYLTLRGRVGIPTTPVTLTAAVGRSSGTVGDPVRAARLRPAGRYADWSLGAQYVAGPLTFTLEYTGTDIDDAAVAASPFAALRHAGDRLAARAAISF</sequence>
<evidence type="ECO:0000313" key="2">
    <source>
        <dbReference type="Proteomes" id="UP000218784"/>
    </source>
</evidence>
<dbReference type="EMBL" id="NWVD01000001">
    <property type="protein sequence ID" value="PCG10909.1"/>
    <property type="molecule type" value="Genomic_DNA"/>
</dbReference>
<keyword evidence="2" id="KW-1185">Reference proteome</keyword>
<evidence type="ECO:0000313" key="1">
    <source>
        <dbReference type="EMBL" id="PCG10909.1"/>
    </source>
</evidence>
<dbReference type="Gene3D" id="2.40.160.10">
    <property type="entry name" value="Porin"/>
    <property type="match status" value="1"/>
</dbReference>
<dbReference type="Pfam" id="PF09694">
    <property type="entry name" value="Gcw_chp"/>
    <property type="match status" value="1"/>
</dbReference>
<accession>A0A2A4I3X6</accession>
<dbReference type="InterPro" id="IPR023614">
    <property type="entry name" value="Porin_dom_sf"/>
</dbReference>
<protein>
    <recommendedName>
        <fullName evidence="3">Porin domain-containing protein</fullName>
    </recommendedName>
</protein>
<dbReference type="Proteomes" id="UP000218784">
    <property type="component" value="Unassembled WGS sequence"/>
</dbReference>
<proteinExistence type="predicted"/>
<dbReference type="InterPro" id="IPR010239">
    <property type="entry name" value="CHP02001"/>
</dbReference>
<reference evidence="1 2" key="1">
    <citation type="submission" date="2017-09" db="EMBL/GenBank/DDBJ databases">
        <title>Sphingomonas ginsenosidimutans KACC 14949, whole genome shotgun sequence.</title>
        <authorList>
            <person name="Feng G."/>
            <person name="Zhu H."/>
        </authorList>
    </citation>
    <scope>NUCLEOTIDE SEQUENCE [LARGE SCALE GENOMIC DNA]</scope>
    <source>
        <strain evidence="1 2">KACC 14949</strain>
    </source>
</reference>